<dbReference type="InterPro" id="IPR027417">
    <property type="entry name" value="P-loop_NTPase"/>
</dbReference>
<evidence type="ECO:0000313" key="8">
    <source>
        <dbReference type="Proteomes" id="UP000266305"/>
    </source>
</evidence>
<comment type="subcellular location">
    <subcellularLocation>
        <location evidence="1">Membrane</location>
    </subcellularLocation>
</comment>
<evidence type="ECO:0000256" key="3">
    <source>
        <dbReference type="ARBA" id="ARBA00022801"/>
    </source>
</evidence>
<proteinExistence type="predicted"/>
<keyword evidence="3" id="KW-0378">Hydrolase</keyword>
<dbReference type="Proteomes" id="UP000266305">
    <property type="component" value="Unassembled WGS sequence"/>
</dbReference>
<dbReference type="PANTHER" id="PTHR10465:SF0">
    <property type="entry name" value="SARCALUMENIN"/>
    <property type="match status" value="1"/>
</dbReference>
<name>A0AAX1ULZ1_CERSP</name>
<keyword evidence="4" id="KW-0342">GTP-binding</keyword>
<accession>A0AAX1ULZ1</accession>
<dbReference type="AlphaFoldDB" id="A0AAX1ULZ1"/>
<evidence type="ECO:0000313" key="7">
    <source>
        <dbReference type="EMBL" id="RHZ95185.1"/>
    </source>
</evidence>
<evidence type="ECO:0000259" key="6">
    <source>
        <dbReference type="Pfam" id="PF00350"/>
    </source>
</evidence>
<evidence type="ECO:0000256" key="4">
    <source>
        <dbReference type="ARBA" id="ARBA00023134"/>
    </source>
</evidence>
<keyword evidence="2" id="KW-0547">Nucleotide-binding</keyword>
<dbReference type="Pfam" id="PF00350">
    <property type="entry name" value="Dynamin_N"/>
    <property type="match status" value="1"/>
</dbReference>
<evidence type="ECO:0000256" key="2">
    <source>
        <dbReference type="ARBA" id="ARBA00022741"/>
    </source>
</evidence>
<dbReference type="EMBL" id="QWGP01000009">
    <property type="protein sequence ID" value="RHZ95185.1"/>
    <property type="molecule type" value="Genomic_DNA"/>
</dbReference>
<evidence type="ECO:0000256" key="5">
    <source>
        <dbReference type="ARBA" id="ARBA00023136"/>
    </source>
</evidence>
<dbReference type="SUPFAM" id="SSF52540">
    <property type="entry name" value="P-loop containing nucleoside triphosphate hydrolases"/>
    <property type="match status" value="1"/>
</dbReference>
<organism evidence="7 8">
    <name type="scientific">Cereibacter sphaeroides</name>
    <name type="common">Rhodobacter sphaeroides</name>
    <dbReference type="NCBI Taxonomy" id="1063"/>
    <lineage>
        <taxon>Bacteria</taxon>
        <taxon>Pseudomonadati</taxon>
        <taxon>Pseudomonadota</taxon>
        <taxon>Alphaproteobacteria</taxon>
        <taxon>Rhodobacterales</taxon>
        <taxon>Paracoccaceae</taxon>
        <taxon>Cereibacter</taxon>
    </lineage>
</organism>
<comment type="caution">
    <text evidence="7">The sequence shown here is derived from an EMBL/GenBank/DDBJ whole genome shotgun (WGS) entry which is preliminary data.</text>
</comment>
<dbReference type="InterPro" id="IPR045063">
    <property type="entry name" value="Dynamin_N"/>
</dbReference>
<dbReference type="GO" id="GO:0016020">
    <property type="term" value="C:membrane"/>
    <property type="evidence" value="ECO:0007669"/>
    <property type="project" value="UniProtKB-SubCell"/>
</dbReference>
<dbReference type="InterPro" id="IPR027094">
    <property type="entry name" value="Mitofusin_fam"/>
</dbReference>
<keyword evidence="5" id="KW-0472">Membrane</keyword>
<protein>
    <recommendedName>
        <fullName evidence="6">Dynamin N-terminal domain-containing protein</fullName>
    </recommendedName>
</protein>
<sequence>MRDFAEKTEPVSPLGRPAFEELESYRASLDRIREALLELASDATPALRTDLDRIVERIDAFEPSVSLLGQVKAGKSTLLNALIGRPGFLPADVNPWTSVITNVHLNSPRRPLKTRALFRFFDALEWERLALTGGRLGEMARRAGFPDEAEEVRAQVMRMRRATEARLGSAFETLLGSSHAFPDLRSEIIDRYICYGDPADASAGGQGFYADLTRTADLYLDLPGYPQNLCLRDTPGVNDTVLMREQITLNAISESPVCVIVLSAHQALTTMDMALLRIIGNVEAREVLLFVNRIDELADPAAQCREIEAAMRRTLARAEVGACLTILFGSALWAVRALEDRCETLPAASRAALCLWAAEQGLREEGDLCRMAFEASGVPELRAAIARRVVEGPGQAMLTDIRAETGNVISEVETVDVVARSQPARRVDRAGIEARAAEVARLCETRLAARLAEAAAALSDRLGRAQEQFVEGAVAALAAHIAACGNGEGWRCDPTALRMMIRSAYLAAAKAGRDALADCTAEAAEGYGRILCGDLAVPEGSVAFHLPQGPVPQAPGLIAQAIALDMQTAWWRRFFQRRAAPQELASRYRALIADETRPMIEAVAKEEFTLFCDALSEAARAFCTRQAGFVTAVLDAMERPATDEMAQRGAA</sequence>
<dbReference type="Gene3D" id="3.40.50.300">
    <property type="entry name" value="P-loop containing nucleotide triphosphate hydrolases"/>
    <property type="match status" value="2"/>
</dbReference>
<gene>
    <name evidence="7" type="ORF">D1114_10265</name>
</gene>
<reference evidence="7 8" key="1">
    <citation type="submission" date="2018-08" db="EMBL/GenBank/DDBJ databases">
        <title>Draft genome sequence of Rhodobacter sphaeroides FY.</title>
        <authorList>
            <person name="Rayyan A."/>
            <person name="Meyer T.E."/>
            <person name="Kyndt J.A."/>
        </authorList>
    </citation>
    <scope>NUCLEOTIDE SEQUENCE [LARGE SCALE GENOMIC DNA]</scope>
    <source>
        <strain evidence="7 8">FY</strain>
    </source>
</reference>
<dbReference type="GO" id="GO:0003924">
    <property type="term" value="F:GTPase activity"/>
    <property type="evidence" value="ECO:0007669"/>
    <property type="project" value="InterPro"/>
</dbReference>
<dbReference type="GO" id="GO:0005525">
    <property type="term" value="F:GTP binding"/>
    <property type="evidence" value="ECO:0007669"/>
    <property type="project" value="UniProtKB-KW"/>
</dbReference>
<evidence type="ECO:0000256" key="1">
    <source>
        <dbReference type="ARBA" id="ARBA00004370"/>
    </source>
</evidence>
<feature type="domain" description="Dynamin N-terminal" evidence="6">
    <location>
        <begin position="66"/>
        <end position="274"/>
    </location>
</feature>
<dbReference type="PANTHER" id="PTHR10465">
    <property type="entry name" value="TRANSMEMBRANE GTPASE FZO1"/>
    <property type="match status" value="1"/>
</dbReference>